<accession>A0ABQ0DXK1</accession>
<name>A0ABQ0DXK1_9EUKA</name>
<reference evidence="1 2" key="1">
    <citation type="journal article" date="2019" name="PLoS Negl. Trop. Dis.">
        <title>Whole genome sequencing of Entamoeba nuttalli reveals mammalian host-related molecular signatures and a novel octapeptide-repeat surface protein.</title>
        <authorList>
            <person name="Tanaka M."/>
            <person name="Makiuchi T."/>
            <person name="Komiyama T."/>
            <person name="Shiina T."/>
            <person name="Osaki K."/>
            <person name="Tachibana H."/>
        </authorList>
    </citation>
    <scope>NUCLEOTIDE SEQUENCE [LARGE SCALE GENOMIC DNA]</scope>
    <source>
        <strain evidence="1 2">P19-061405</strain>
    </source>
</reference>
<proteinExistence type="predicted"/>
<sequence length="403" mass="48108">MKKNFDFKRDRLRNEQKLSSRSDEFVPHVNEIDNSNDTVSIYMTEHILRRIKLLYPHLWYDDICCVHTVCNNEFTNKSTKELVVMLKVFDLFVKSEEWYFIKTKEEVIELSTYPEFEIIRNNIIDLLNYNVVPEQLIGTIINENMTLGMSVQCYKQLTNKYKHITSLIKGIDDYYDDLNKYAQHEINEIHQIDWYFSSTYPNKNRLNNSEEDLLLKSIEKEKKVLDGLLNECNCIQKKLREKYSLDTELVIDKKLLKEIEEKQIEINNKDQMISQELKHNSYLWIHHLENEKKYCGECKERIINKISQLKEQLKDDFKREEIRTAPLIQSVENLKYLNWCLKETYDLLTGLDSKTNTFFEQEKSDLKSQTLDTIQNSFKSINSLLDEVDQQQEEILTNLNSLC</sequence>
<keyword evidence="2" id="KW-1185">Reference proteome</keyword>
<gene>
    <name evidence="1" type="ORF">ENUP19_0346G0012</name>
</gene>
<dbReference type="Proteomes" id="UP001628156">
    <property type="component" value="Unassembled WGS sequence"/>
</dbReference>
<organism evidence="1 2">
    <name type="scientific">Entamoeba nuttalli</name>
    <dbReference type="NCBI Taxonomy" id="412467"/>
    <lineage>
        <taxon>Eukaryota</taxon>
        <taxon>Amoebozoa</taxon>
        <taxon>Evosea</taxon>
        <taxon>Archamoebae</taxon>
        <taxon>Mastigamoebida</taxon>
        <taxon>Entamoebidae</taxon>
        <taxon>Entamoeba</taxon>
    </lineage>
</organism>
<comment type="caution">
    <text evidence="1">The sequence shown here is derived from an EMBL/GenBank/DDBJ whole genome shotgun (WGS) entry which is preliminary data.</text>
</comment>
<evidence type="ECO:0000313" key="2">
    <source>
        <dbReference type="Proteomes" id="UP001628156"/>
    </source>
</evidence>
<evidence type="ECO:0000313" key="1">
    <source>
        <dbReference type="EMBL" id="GAB1227589.1"/>
    </source>
</evidence>
<dbReference type="EMBL" id="BAAFRS010000346">
    <property type="protein sequence ID" value="GAB1227589.1"/>
    <property type="molecule type" value="Genomic_DNA"/>
</dbReference>
<protein>
    <submittedName>
        <fullName evidence="1">Uncharacterized protein</fullName>
    </submittedName>
</protein>